<protein>
    <submittedName>
        <fullName evidence="1">Pyruvate dehydrogenase E1 component</fullName>
        <ecNumber evidence="1">1.2.4.1</ecNumber>
    </submittedName>
</protein>
<dbReference type="Gene3D" id="3.40.50.920">
    <property type="match status" value="1"/>
</dbReference>
<name>A0A6J4LK00_9ACTN</name>
<proteinExistence type="predicted"/>
<dbReference type="SUPFAM" id="SSF52922">
    <property type="entry name" value="TK C-terminal domain-like"/>
    <property type="match status" value="1"/>
</dbReference>
<gene>
    <name evidence="1" type="ORF">AVDCRST_MAG16-1458</name>
</gene>
<keyword evidence="1" id="KW-0560">Oxidoreductase</keyword>
<reference evidence="1" key="1">
    <citation type="submission" date="2020-02" db="EMBL/GenBank/DDBJ databases">
        <authorList>
            <person name="Meier V. D."/>
        </authorList>
    </citation>
    <scope>NUCLEOTIDE SEQUENCE</scope>
    <source>
        <strain evidence="1">AVDCRST_MAG16</strain>
    </source>
</reference>
<dbReference type="AlphaFoldDB" id="A0A6J4LK00"/>
<sequence length="102" mass="10550">AVITSADRLWRAAQSRRGLLRGSAHGVDETVLDRLLPAGVPIVTLLDGAPHTLAFLGTLSGAAITCLGVQELGQAGSLADVHRHHGLDARSVVEAALDLVDV</sequence>
<evidence type="ECO:0000313" key="1">
    <source>
        <dbReference type="EMBL" id="CAA9334232.1"/>
    </source>
</evidence>
<organism evidence="1">
    <name type="scientific">uncultured Frankineae bacterium</name>
    <dbReference type="NCBI Taxonomy" id="437475"/>
    <lineage>
        <taxon>Bacteria</taxon>
        <taxon>Bacillati</taxon>
        <taxon>Actinomycetota</taxon>
        <taxon>Actinomycetes</taxon>
        <taxon>Frankiales</taxon>
        <taxon>environmental samples</taxon>
    </lineage>
</organism>
<keyword evidence="1" id="KW-0670">Pyruvate</keyword>
<dbReference type="EMBL" id="CADCUE010000126">
    <property type="protein sequence ID" value="CAA9334232.1"/>
    <property type="molecule type" value="Genomic_DNA"/>
</dbReference>
<feature type="non-terminal residue" evidence="1">
    <location>
        <position position="1"/>
    </location>
</feature>
<dbReference type="GO" id="GO:0004739">
    <property type="term" value="F:pyruvate dehydrogenase (acetyl-transferring) activity"/>
    <property type="evidence" value="ECO:0007669"/>
    <property type="project" value="UniProtKB-EC"/>
</dbReference>
<dbReference type="EC" id="1.2.4.1" evidence="1"/>
<dbReference type="InterPro" id="IPR009014">
    <property type="entry name" value="Transketo_C/PFOR_II"/>
</dbReference>
<accession>A0A6J4LK00</accession>